<dbReference type="Proteomes" id="UP000024376">
    <property type="component" value="Unassembled WGS sequence"/>
</dbReference>
<feature type="domain" description="NACHT" evidence="3">
    <location>
        <begin position="53"/>
        <end position="198"/>
    </location>
</feature>
<keyword evidence="2" id="KW-0853">WD repeat</keyword>
<evidence type="ECO:0000256" key="1">
    <source>
        <dbReference type="ARBA" id="ARBA00022737"/>
    </source>
</evidence>
<evidence type="ECO:0000259" key="3">
    <source>
        <dbReference type="PROSITE" id="PS50837"/>
    </source>
</evidence>
<reference evidence="5" key="1">
    <citation type="journal article" date="2013" name="Ind. Biotechnol.">
        <title>Comparative genomics analysis of Trichoderma reesei strains.</title>
        <authorList>
            <person name="Koike H."/>
            <person name="Aerts A."/>
            <person name="LaButti K."/>
            <person name="Grigoriev I.V."/>
            <person name="Baker S.E."/>
        </authorList>
    </citation>
    <scope>NUCLEOTIDE SEQUENCE [LARGE SCALE GENOMIC DNA]</scope>
    <source>
        <strain evidence="5">ATCC 56765 / BCRC 32924 / NRRL 11460 / Rut C-30</strain>
    </source>
</reference>
<dbReference type="InterPro" id="IPR001680">
    <property type="entry name" value="WD40_rpt"/>
</dbReference>
<dbReference type="Pfam" id="PF00400">
    <property type="entry name" value="WD40"/>
    <property type="match status" value="2"/>
</dbReference>
<evidence type="ECO:0000256" key="2">
    <source>
        <dbReference type="PROSITE-ProRule" id="PRU00221"/>
    </source>
</evidence>
<proteinExistence type="predicted"/>
<accession>A0A024SE93</accession>
<evidence type="ECO:0000313" key="4">
    <source>
        <dbReference type="EMBL" id="ETS03685.1"/>
    </source>
</evidence>
<dbReference type="InterPro" id="IPR007111">
    <property type="entry name" value="NACHT_NTPase"/>
</dbReference>
<protein>
    <submittedName>
        <fullName evidence="4">WD40 repeat-like protein</fullName>
    </submittedName>
</protein>
<evidence type="ECO:0000313" key="5">
    <source>
        <dbReference type="Proteomes" id="UP000024376"/>
    </source>
</evidence>
<feature type="non-terminal residue" evidence="4">
    <location>
        <position position="1075"/>
    </location>
</feature>
<dbReference type="KEGG" id="trr:M419DRAFT_56459"/>
<dbReference type="Gene3D" id="2.130.10.10">
    <property type="entry name" value="YVTN repeat-like/Quinoprotein amine dehydrogenase"/>
    <property type="match status" value="3"/>
</dbReference>
<dbReference type="SUPFAM" id="SSF50998">
    <property type="entry name" value="Quinoprotein alcohol dehydrogenase-like"/>
    <property type="match status" value="1"/>
</dbReference>
<dbReference type="InterPro" id="IPR027417">
    <property type="entry name" value="P-loop_NTPase"/>
</dbReference>
<keyword evidence="1" id="KW-0677">Repeat</keyword>
<dbReference type="InterPro" id="IPR056884">
    <property type="entry name" value="NPHP3-like_N"/>
</dbReference>
<sequence length="1075" mass="121817">EEDKKCLRDLYITDPRMDKRRIENTKGGLVQNSWRWILNHPDYETWLHDDDKRLLWIKGDPGKGKTMLLCGLVDEITKRAAQSGDAVSYFFCQATMPTINNHLSVLRGLIWLLADQQPSLLSYIREAYGTSGKDVFEGPNAWYSLTSFFRSILDDANLTRIYVIVDGLDECTTGLPELLELFKEVLPLQNVKWILSSRNWPDIQASLEDTPDAEGVNLSLEVNAAVVADAVDAYISEKASEVKLFRGKDYLREEVRKVMKEKANGTFLWVAIVFQQLQRMKFLDGGFSALMERLNEFPKGLTELYDRMLKQIKDLDSEQESELCQTVLGICVVAYQPLRLQELATLAGFKDGLTEPSALRTLIETCGSFLTVKDETVYFIHQSSKEYLTTSNGAQSAIFPNGTDKVHHKIVMHSLEIMERKLCRNIYKLHDPAILIGDISTPEPDPLVSLRYPCSYWLRHLCMSMASFNLSDGKLLKFLKEHILHWLEVMTLMENSLEGVPDVIHFEDLVRQHYPDSELLYLVHDIRRFTQHSSWIINNAPLQIYLSAILFTPKLSIVRSLFEEELSSWITVKPPVESHWSPCLQIMEGSTDHVALSADKKMLASSTIHGDLNLWDVNSGKLIRERYIREDISKIVFSSDSKRFIASRTIDGKIQVQDMNTGKRLYLVQDHYKYGEDPYEKKIKLSNDAKYLVFGGDTITIWDVEGDDAHKVIRTSRRSAEICFSIDSTLMAYVSNGINIWDLAMRREVCTISAKTDRGNAIIYSLEFSTDSKRLAGGTSENIRVWDVVDGTLLTQLDTKYELHESLSWSQDCKILVSSTDSSVYVWDMTASVEPQPVPVISAADVVLEGVAINNDYKLVATRSKDAVKVWDVNTGSELAEFETERVTARSPNSVAFSPDSNFIYTQEHASVTKWGIDLRTEATVSKILLSDRQDRLGDAFSSDGRLFAEAMASGGDVTIWDMSTGQKSVHFTAGDQKVLAMAFSNNAQYLILLFPNGTVGIWDAITGYRIKYAKANAYEMIDKEKGRRLGNRHRAVALSEDANVRFEGYGLSSDQAWVTWNGSNILWLPMDYRP</sequence>
<dbReference type="PROSITE" id="PS50837">
    <property type="entry name" value="NACHT"/>
    <property type="match status" value="1"/>
</dbReference>
<dbReference type="SUPFAM" id="SSF52540">
    <property type="entry name" value="P-loop containing nucleoside triphosphate hydrolases"/>
    <property type="match status" value="1"/>
</dbReference>
<name>A0A024SE93_HYPJR</name>
<dbReference type="Pfam" id="PF24883">
    <property type="entry name" value="NPHP3_N"/>
    <property type="match status" value="1"/>
</dbReference>
<dbReference type="InterPro" id="IPR015943">
    <property type="entry name" value="WD40/YVTN_repeat-like_dom_sf"/>
</dbReference>
<dbReference type="Gene3D" id="3.40.50.300">
    <property type="entry name" value="P-loop containing nucleotide triphosphate hydrolases"/>
    <property type="match status" value="1"/>
</dbReference>
<dbReference type="PANTHER" id="PTHR10039">
    <property type="entry name" value="AMELOGENIN"/>
    <property type="match status" value="1"/>
</dbReference>
<dbReference type="AlphaFoldDB" id="A0A024SE93"/>
<organism evidence="4 5">
    <name type="scientific">Hypocrea jecorina (strain ATCC 56765 / BCRC 32924 / NRRL 11460 / Rut C-30)</name>
    <name type="common">Trichoderma reesei</name>
    <dbReference type="NCBI Taxonomy" id="1344414"/>
    <lineage>
        <taxon>Eukaryota</taxon>
        <taxon>Fungi</taxon>
        <taxon>Dikarya</taxon>
        <taxon>Ascomycota</taxon>
        <taxon>Pezizomycotina</taxon>
        <taxon>Sordariomycetes</taxon>
        <taxon>Hypocreomycetidae</taxon>
        <taxon>Hypocreales</taxon>
        <taxon>Hypocreaceae</taxon>
        <taxon>Trichoderma</taxon>
    </lineage>
</organism>
<dbReference type="OrthoDB" id="538223at2759"/>
<dbReference type="SMART" id="SM00320">
    <property type="entry name" value="WD40"/>
    <property type="match status" value="7"/>
</dbReference>
<dbReference type="PANTHER" id="PTHR10039:SF14">
    <property type="entry name" value="NACHT DOMAIN-CONTAINING PROTEIN"/>
    <property type="match status" value="1"/>
</dbReference>
<dbReference type="HOGENOM" id="CLU_000288_6_16_1"/>
<gene>
    <name evidence="4" type="ORF">M419DRAFT_56459</name>
</gene>
<feature type="repeat" description="WD" evidence="2">
    <location>
        <begin position="584"/>
        <end position="625"/>
    </location>
</feature>
<dbReference type="PROSITE" id="PS50082">
    <property type="entry name" value="WD_REPEATS_2"/>
    <property type="match status" value="1"/>
</dbReference>
<dbReference type="EMBL" id="KI911142">
    <property type="protein sequence ID" value="ETS03685.1"/>
    <property type="molecule type" value="Genomic_DNA"/>
</dbReference>
<feature type="non-terminal residue" evidence="4">
    <location>
        <position position="1"/>
    </location>
</feature>
<dbReference type="InterPro" id="IPR011047">
    <property type="entry name" value="Quinoprotein_ADH-like_sf"/>
</dbReference>